<protein>
    <submittedName>
        <fullName evidence="2">Uncharacterized protein</fullName>
    </submittedName>
</protein>
<dbReference type="OrthoDB" id="1885101at2759"/>
<reference evidence="2 3" key="1">
    <citation type="submission" date="2020-10" db="EMBL/GenBank/DDBJ databases">
        <title>The Coptis chinensis genome and diversification of protoberbering-type alkaloids.</title>
        <authorList>
            <person name="Wang B."/>
            <person name="Shu S."/>
            <person name="Song C."/>
            <person name="Liu Y."/>
        </authorList>
    </citation>
    <scope>NUCLEOTIDE SEQUENCE [LARGE SCALE GENOMIC DNA]</scope>
    <source>
        <strain evidence="2">HL-2020</strain>
        <tissue evidence="2">Leaf</tissue>
    </source>
</reference>
<proteinExistence type="predicted"/>
<evidence type="ECO:0000313" key="1">
    <source>
        <dbReference type="EMBL" id="KAF9615364.1"/>
    </source>
</evidence>
<dbReference type="EMBL" id="JADFTS010000003">
    <property type="protein sequence ID" value="KAF9616334.1"/>
    <property type="molecule type" value="Genomic_DNA"/>
</dbReference>
<evidence type="ECO:0000313" key="2">
    <source>
        <dbReference type="EMBL" id="KAF9616334.1"/>
    </source>
</evidence>
<keyword evidence="3" id="KW-1185">Reference proteome</keyword>
<name>A0A835IFS4_9MAGN</name>
<accession>A0A835IFS4</accession>
<gene>
    <name evidence="1" type="ORF">IFM89_023015</name>
    <name evidence="2" type="ORF">IFM89_029588</name>
</gene>
<dbReference type="Proteomes" id="UP000631114">
    <property type="component" value="Unassembled WGS sequence"/>
</dbReference>
<comment type="caution">
    <text evidence="2">The sequence shown here is derived from an EMBL/GenBank/DDBJ whole genome shotgun (WGS) entry which is preliminary data.</text>
</comment>
<evidence type="ECO:0000313" key="3">
    <source>
        <dbReference type="Proteomes" id="UP000631114"/>
    </source>
</evidence>
<sequence length="76" mass="8735">MVMQRYNKDAKVVVKCEEGRSPHIGRDGVSSFELHQSHFSLEWPQYKGQNWGCWEQKFLSPAVCIICVSGTTGFRE</sequence>
<dbReference type="EMBL" id="JADFTS010000003">
    <property type="protein sequence ID" value="KAF9615364.1"/>
    <property type="molecule type" value="Genomic_DNA"/>
</dbReference>
<dbReference type="AlphaFoldDB" id="A0A835IFS4"/>
<organism evidence="2 3">
    <name type="scientific">Coptis chinensis</name>
    <dbReference type="NCBI Taxonomy" id="261450"/>
    <lineage>
        <taxon>Eukaryota</taxon>
        <taxon>Viridiplantae</taxon>
        <taxon>Streptophyta</taxon>
        <taxon>Embryophyta</taxon>
        <taxon>Tracheophyta</taxon>
        <taxon>Spermatophyta</taxon>
        <taxon>Magnoliopsida</taxon>
        <taxon>Ranunculales</taxon>
        <taxon>Ranunculaceae</taxon>
        <taxon>Coptidoideae</taxon>
        <taxon>Coptis</taxon>
    </lineage>
</organism>